<proteinExistence type="predicted"/>
<reference evidence="7 8" key="1">
    <citation type="submission" date="2019-05" db="EMBL/GenBank/DDBJ databases">
        <authorList>
            <person name="Moore K."/>
            <person name="O'Neill P."/>
            <person name="Farbos A."/>
            <person name="Studholme D.J."/>
        </authorList>
    </citation>
    <scope>NUCLEOTIDE SEQUENCE [LARGE SCALE GENOMIC DNA]</scope>
    <source>
        <strain evidence="7 8">DSM 9128</strain>
    </source>
</reference>
<keyword evidence="4 5" id="KW-0472">Membrane</keyword>
<name>A0A5R9A463_PSENT</name>
<organism evidence="7 8">
    <name type="scientific">Pseudomonas nitroreducens</name>
    <dbReference type="NCBI Taxonomy" id="46680"/>
    <lineage>
        <taxon>Bacteria</taxon>
        <taxon>Pseudomonadati</taxon>
        <taxon>Pseudomonadota</taxon>
        <taxon>Gammaproteobacteria</taxon>
        <taxon>Pseudomonadales</taxon>
        <taxon>Pseudomonadaceae</taxon>
        <taxon>Pseudomonas</taxon>
    </lineage>
</organism>
<dbReference type="PANTHER" id="PTHR23508:SF10">
    <property type="entry name" value="CARBOXYLIC ACID TRANSPORTER PROTEIN HOMOLOG"/>
    <property type="match status" value="1"/>
</dbReference>
<comment type="subcellular location">
    <subcellularLocation>
        <location evidence="1">Membrane</location>
        <topology evidence="1">Multi-pass membrane protein</topology>
    </subcellularLocation>
</comment>
<dbReference type="GO" id="GO:0046943">
    <property type="term" value="F:carboxylic acid transmembrane transporter activity"/>
    <property type="evidence" value="ECO:0007669"/>
    <property type="project" value="TreeGrafter"/>
</dbReference>
<feature type="transmembrane region" description="Helical" evidence="5">
    <location>
        <begin position="177"/>
        <end position="197"/>
    </location>
</feature>
<dbReference type="Proteomes" id="UP000307510">
    <property type="component" value="Unassembled WGS sequence"/>
</dbReference>
<keyword evidence="3 5" id="KW-1133">Transmembrane helix</keyword>
<feature type="transmembrane region" description="Helical" evidence="5">
    <location>
        <begin position="386"/>
        <end position="406"/>
    </location>
</feature>
<dbReference type="GO" id="GO:0005886">
    <property type="term" value="C:plasma membrane"/>
    <property type="evidence" value="ECO:0007669"/>
    <property type="project" value="TreeGrafter"/>
</dbReference>
<feature type="transmembrane region" description="Helical" evidence="5">
    <location>
        <begin position="146"/>
        <end position="165"/>
    </location>
</feature>
<dbReference type="InterPro" id="IPR011701">
    <property type="entry name" value="MFS"/>
</dbReference>
<feature type="transmembrane region" description="Helical" evidence="5">
    <location>
        <begin position="230"/>
        <end position="251"/>
    </location>
</feature>
<comment type="caution">
    <text evidence="7">The sequence shown here is derived from an EMBL/GenBank/DDBJ whole genome shotgun (WGS) entry which is preliminary data.</text>
</comment>
<keyword evidence="2 5" id="KW-0812">Transmembrane</keyword>
<dbReference type="PANTHER" id="PTHR23508">
    <property type="entry name" value="CARBOXYLIC ACID TRANSPORTER PROTEIN HOMOLOG"/>
    <property type="match status" value="1"/>
</dbReference>
<dbReference type="Gene3D" id="1.20.1250.20">
    <property type="entry name" value="MFS general substrate transporter like domains"/>
    <property type="match status" value="2"/>
</dbReference>
<evidence type="ECO:0000256" key="3">
    <source>
        <dbReference type="ARBA" id="ARBA00022989"/>
    </source>
</evidence>
<feature type="transmembrane region" description="Helical" evidence="5">
    <location>
        <begin position="295"/>
        <end position="316"/>
    </location>
</feature>
<evidence type="ECO:0000256" key="4">
    <source>
        <dbReference type="ARBA" id="ARBA00023136"/>
    </source>
</evidence>
<sequence>MSREDTVRKTLTENDPCPQSRWSVVILCMLFNVIDGLDAMAMAFTGSRVSAEWGLGAGQLGVLLSASLLGMAGGSLLGSRADLHGRRPLLLAALSLSGLSMLLSFCSQDYFQLLLLRVLTGLGIGAVLVGANVLAYESASPRRRNLAIALQSVAFALGAGLGGLLAHQFNEWIGWRYVFLAGGGVTLAGAAAGAFWLRESPQFIRLAATKARVPRSEVYGQLFAAHQWRLTASLALALFLAMAGFYFVMSWTPTLMVRNGFTEQQGAVDGLLLSCGGMLGALLVGLSANRSRGRALLLGLLLLNALVMVLMASLVAGSALPVTVGIIAGMALNGTVAALFVLAPQSFPAAIRASGVGLVLATGRLGAIISPAIAGSLLVAQWSTGAVFLLFACSQVMAALLVWLGYRRAAWAPA</sequence>
<gene>
    <name evidence="7" type="ORF">FEA48_14445</name>
</gene>
<dbReference type="Pfam" id="PF07690">
    <property type="entry name" value="MFS_1"/>
    <property type="match status" value="1"/>
</dbReference>
<feature type="transmembrane region" description="Helical" evidence="5">
    <location>
        <begin position="56"/>
        <end position="77"/>
    </location>
</feature>
<evidence type="ECO:0000313" key="8">
    <source>
        <dbReference type="Proteomes" id="UP000307510"/>
    </source>
</evidence>
<evidence type="ECO:0000256" key="5">
    <source>
        <dbReference type="SAM" id="Phobius"/>
    </source>
</evidence>
<evidence type="ECO:0000256" key="1">
    <source>
        <dbReference type="ARBA" id="ARBA00004141"/>
    </source>
</evidence>
<dbReference type="EMBL" id="VASG01000004">
    <property type="protein sequence ID" value="TLP73442.1"/>
    <property type="molecule type" value="Genomic_DNA"/>
</dbReference>
<dbReference type="PROSITE" id="PS50850">
    <property type="entry name" value="MFS"/>
    <property type="match status" value="1"/>
</dbReference>
<dbReference type="SUPFAM" id="SSF103473">
    <property type="entry name" value="MFS general substrate transporter"/>
    <property type="match status" value="1"/>
</dbReference>
<protein>
    <submittedName>
        <fullName evidence="7">Aromatic acid/H+ symport family MFS transporter</fullName>
    </submittedName>
</protein>
<feature type="transmembrane region" description="Helical" evidence="5">
    <location>
        <begin position="21"/>
        <end position="44"/>
    </location>
</feature>
<feature type="transmembrane region" description="Helical" evidence="5">
    <location>
        <begin position="89"/>
        <end position="105"/>
    </location>
</feature>
<evidence type="ECO:0000313" key="7">
    <source>
        <dbReference type="EMBL" id="TLP73442.1"/>
    </source>
</evidence>
<evidence type="ECO:0000259" key="6">
    <source>
        <dbReference type="PROSITE" id="PS50850"/>
    </source>
</evidence>
<feature type="domain" description="Major facilitator superfamily (MFS) profile" evidence="6">
    <location>
        <begin position="24"/>
        <end position="410"/>
    </location>
</feature>
<accession>A0A5R9A463</accession>
<feature type="transmembrane region" description="Helical" evidence="5">
    <location>
        <begin position="111"/>
        <end position="134"/>
    </location>
</feature>
<feature type="transmembrane region" description="Helical" evidence="5">
    <location>
        <begin position="355"/>
        <end position="380"/>
    </location>
</feature>
<feature type="transmembrane region" description="Helical" evidence="5">
    <location>
        <begin position="322"/>
        <end position="343"/>
    </location>
</feature>
<dbReference type="InterPro" id="IPR020846">
    <property type="entry name" value="MFS_dom"/>
</dbReference>
<dbReference type="AlphaFoldDB" id="A0A5R9A463"/>
<dbReference type="InterPro" id="IPR036259">
    <property type="entry name" value="MFS_trans_sf"/>
</dbReference>
<dbReference type="InterPro" id="IPR005829">
    <property type="entry name" value="Sugar_transporter_CS"/>
</dbReference>
<evidence type="ECO:0000256" key="2">
    <source>
        <dbReference type="ARBA" id="ARBA00022692"/>
    </source>
</evidence>
<feature type="transmembrane region" description="Helical" evidence="5">
    <location>
        <begin position="271"/>
        <end position="288"/>
    </location>
</feature>
<reference evidence="8" key="2">
    <citation type="submission" date="2019-06" db="EMBL/GenBank/DDBJ databases">
        <title>AzeR, a transcriptional regulator that responds to azelaic acid in Pseudomonas nitroreducens.</title>
        <authorList>
            <person name="Bez C."/>
            <person name="Javvadi S.G."/>
            <person name="Bertani I."/>
            <person name="Devescovi G."/>
            <person name="Studholme D.J."/>
            <person name="Geller A."/>
            <person name="Levy A."/>
            <person name="Venturi V."/>
        </authorList>
    </citation>
    <scope>NUCLEOTIDE SEQUENCE [LARGE SCALE GENOMIC DNA]</scope>
    <source>
        <strain evidence="8">DSM 9128</strain>
    </source>
</reference>
<dbReference type="PROSITE" id="PS00217">
    <property type="entry name" value="SUGAR_TRANSPORT_2"/>
    <property type="match status" value="1"/>
</dbReference>